<evidence type="ECO:0000256" key="8">
    <source>
        <dbReference type="ARBA" id="ARBA00022723"/>
    </source>
</evidence>
<dbReference type="GO" id="GO:0046872">
    <property type="term" value="F:metal ion binding"/>
    <property type="evidence" value="ECO:0007669"/>
    <property type="project" value="UniProtKB-KW"/>
</dbReference>
<keyword evidence="6" id="KW-0645">Protease</keyword>
<dbReference type="GO" id="GO:0016887">
    <property type="term" value="F:ATP hydrolysis activity"/>
    <property type="evidence" value="ECO:0007669"/>
    <property type="project" value="InterPro"/>
</dbReference>
<evidence type="ECO:0000256" key="16">
    <source>
        <dbReference type="ARBA" id="ARBA00023136"/>
    </source>
</evidence>
<reference evidence="21" key="1">
    <citation type="submission" date="2022-11" db="UniProtKB">
        <authorList>
            <consortium name="WormBaseParasite"/>
        </authorList>
    </citation>
    <scope>IDENTIFICATION</scope>
</reference>
<dbReference type="InterPro" id="IPR037219">
    <property type="entry name" value="Peptidase_M41-like"/>
</dbReference>
<evidence type="ECO:0000256" key="9">
    <source>
        <dbReference type="ARBA" id="ARBA00022741"/>
    </source>
</evidence>
<dbReference type="InterPro" id="IPR000642">
    <property type="entry name" value="Peptidase_M41"/>
</dbReference>
<dbReference type="CDD" id="cd19501">
    <property type="entry name" value="RecA-like_FtsH"/>
    <property type="match status" value="1"/>
</dbReference>
<comment type="similarity">
    <text evidence="5">In the N-terminal section; belongs to the AAA ATPase family.</text>
</comment>
<dbReference type="Pfam" id="PF01434">
    <property type="entry name" value="Peptidase_M41"/>
    <property type="match status" value="1"/>
</dbReference>
<dbReference type="SUPFAM" id="SSF52540">
    <property type="entry name" value="P-loop containing nucleoside triphosphate hydrolases"/>
    <property type="match status" value="1"/>
</dbReference>
<dbReference type="PANTHER" id="PTHR43655:SF8">
    <property type="entry name" value="PARAPLEGIN"/>
    <property type="match status" value="1"/>
</dbReference>
<feature type="region of interest" description="Disordered" evidence="17">
    <location>
        <begin position="162"/>
        <end position="188"/>
    </location>
</feature>
<keyword evidence="15" id="KW-0482">Metalloprotease</keyword>
<keyword evidence="11" id="KW-0862">Zinc</keyword>
<dbReference type="FunFam" id="1.10.8.60:FF:000019">
    <property type="entry name" value="AFG3-like AAA ATPase 2"/>
    <property type="match status" value="1"/>
</dbReference>
<evidence type="ECO:0000256" key="13">
    <source>
        <dbReference type="ARBA" id="ARBA00022946"/>
    </source>
</evidence>
<dbReference type="AlphaFoldDB" id="A0A915DBJ0"/>
<keyword evidence="20" id="KW-1185">Reference proteome</keyword>
<dbReference type="WBParaSite" id="jg17900">
    <property type="protein sequence ID" value="jg17900"/>
    <property type="gene ID" value="jg17900"/>
</dbReference>
<proteinExistence type="inferred from homology"/>
<sequence>MQLSLVETTLWLDILKLRMIDLCALSEEEVLRFFVGQRLLKNKMNCDKCGKTMRINKRAKLIDRIWWSCKQNRKQCTNKSIRSGSFFANSHLKFSQLLLLLYVWAKNYSNMQATYETGITGLRLKPCCAQESTTAVSMRRKAFLLTLEETMLWAKRLGSRRVPAEPRASKKRPDISAKKEVPRDAKKDESLQEWINRVNAMVQKEMKNAGPNNMPPTPDKNKIFKLMALSVLLLVPLLLVGAANPPLQAWSDFHTRLLQSGQIMKIIMLPNERALIVTTDGVRHPIYVSDPEKLARDIKAAESYLPPERWVLIESMPSSALFAAFFVAILALSIYMLFKSKPISFKLDFSSAFKNHVKIYDPKTAENKLNLKFRDVAGLHEAKVEVKEFVDYLKKPLKYTKLGAKLPKGALLTGPPGCGKTLLAKALAAESSVPFISINGTEFVEMIGGMGASRVRDLFKKAKSMAPCIIYIDEIDAVGRKRNEQFSSGEEEQTLNQLLVEMDGMNSNEGIVVIGSTNRADILDRALLRPGRFDRHISVDLPTVVERKELFDMYLRKIKLDNNLLNFSQRLAQMTPSFSGADIRNIANEAAIHAATNKKSIVSREDLNYALDKINAGPEKRSKVLVKEEREIVAYHESGHALVGWLLEHTDALLKVTIIPRTSAALGFAQYSPRDRKLFTKEELFDRMCMMLGGRAAENVTFNRITTGARNDLERNAYAQIRNYGMNDKVGPLSFTPSPGTEEIANFTKKPYSKKFQSVMDQEVNKLVSKAYFVTESLLKANKDKLEIVAKELLSRETLSYEDVKNLIEPLVNTVHWQWRDLICETENGSGPDKISEKPAECSIALREAERDTQRRTAEKNAGCFDEVVNGTTRSYFYLIKRTPQVHRSCFVFFTHRLERRGENWYLWRHKDCRQSQITFTIRCEFLFPRTHFPKDQEVFSKLKRRI</sequence>
<evidence type="ECO:0000256" key="17">
    <source>
        <dbReference type="SAM" id="MobiDB-lite"/>
    </source>
</evidence>
<evidence type="ECO:0000256" key="14">
    <source>
        <dbReference type="ARBA" id="ARBA00022989"/>
    </source>
</evidence>
<feature type="transmembrane region" description="Helical" evidence="18">
    <location>
        <begin position="320"/>
        <end position="338"/>
    </location>
</feature>
<dbReference type="GO" id="GO:0005745">
    <property type="term" value="C:m-AAA complex"/>
    <property type="evidence" value="ECO:0007669"/>
    <property type="project" value="TreeGrafter"/>
</dbReference>
<evidence type="ECO:0000256" key="7">
    <source>
        <dbReference type="ARBA" id="ARBA00022692"/>
    </source>
</evidence>
<organism evidence="20 21">
    <name type="scientific">Ditylenchus dipsaci</name>
    <dbReference type="NCBI Taxonomy" id="166011"/>
    <lineage>
        <taxon>Eukaryota</taxon>
        <taxon>Metazoa</taxon>
        <taxon>Ecdysozoa</taxon>
        <taxon>Nematoda</taxon>
        <taxon>Chromadorea</taxon>
        <taxon>Rhabditida</taxon>
        <taxon>Tylenchina</taxon>
        <taxon>Tylenchomorpha</taxon>
        <taxon>Sphaerularioidea</taxon>
        <taxon>Anguinidae</taxon>
        <taxon>Anguininae</taxon>
        <taxon>Ditylenchus</taxon>
    </lineage>
</organism>
<keyword evidence="10" id="KW-0378">Hydrolase</keyword>
<dbReference type="Proteomes" id="UP000887574">
    <property type="component" value="Unplaced"/>
</dbReference>
<dbReference type="Gene3D" id="3.40.50.300">
    <property type="entry name" value="P-loop containing nucleotide triphosphate hydrolases"/>
    <property type="match status" value="1"/>
</dbReference>
<dbReference type="InterPro" id="IPR056710">
    <property type="entry name" value="DUF7808"/>
</dbReference>
<dbReference type="PANTHER" id="PTHR43655">
    <property type="entry name" value="ATP-DEPENDENT PROTEASE"/>
    <property type="match status" value="1"/>
</dbReference>
<evidence type="ECO:0000256" key="6">
    <source>
        <dbReference type="ARBA" id="ARBA00022670"/>
    </source>
</evidence>
<dbReference type="GO" id="GO:0005524">
    <property type="term" value="F:ATP binding"/>
    <property type="evidence" value="ECO:0007669"/>
    <property type="project" value="UniProtKB-KW"/>
</dbReference>
<dbReference type="InterPro" id="IPR003593">
    <property type="entry name" value="AAA+_ATPase"/>
</dbReference>
<keyword evidence="8" id="KW-0479">Metal-binding</keyword>
<dbReference type="GO" id="GO:0004222">
    <property type="term" value="F:metalloendopeptidase activity"/>
    <property type="evidence" value="ECO:0007669"/>
    <property type="project" value="InterPro"/>
</dbReference>
<evidence type="ECO:0000256" key="1">
    <source>
        <dbReference type="ARBA" id="ARBA00001947"/>
    </source>
</evidence>
<evidence type="ECO:0000256" key="4">
    <source>
        <dbReference type="ARBA" id="ARBA00010044"/>
    </source>
</evidence>
<dbReference type="InterPro" id="IPR050928">
    <property type="entry name" value="ATP-dep_Zn_Metalloprotease"/>
</dbReference>
<keyword evidence="9" id="KW-0547">Nucleotide-binding</keyword>
<comment type="cofactor">
    <cofactor evidence="1">
        <name>Zn(2+)</name>
        <dbReference type="ChEBI" id="CHEBI:29105"/>
    </cofactor>
</comment>
<protein>
    <submittedName>
        <fullName evidence="21">AAA+ ATPase domain-containing protein</fullName>
    </submittedName>
</protein>
<accession>A0A915DBJ0</accession>
<evidence type="ECO:0000313" key="20">
    <source>
        <dbReference type="Proteomes" id="UP000887574"/>
    </source>
</evidence>
<comment type="subcellular location">
    <subcellularLocation>
        <location evidence="2">Membrane</location>
        <topology evidence="2">Multi-pass membrane protein</topology>
    </subcellularLocation>
    <subcellularLocation>
        <location evidence="3">Mitochondrion</location>
    </subcellularLocation>
</comment>
<evidence type="ECO:0000256" key="15">
    <source>
        <dbReference type="ARBA" id="ARBA00023049"/>
    </source>
</evidence>
<dbReference type="GO" id="GO:0034982">
    <property type="term" value="P:mitochondrial protein processing"/>
    <property type="evidence" value="ECO:0007669"/>
    <property type="project" value="TreeGrafter"/>
</dbReference>
<feature type="domain" description="AAA+ ATPase" evidence="19">
    <location>
        <begin position="406"/>
        <end position="543"/>
    </location>
</feature>
<dbReference type="InterPro" id="IPR027417">
    <property type="entry name" value="P-loop_NTPase"/>
</dbReference>
<dbReference type="SMART" id="SM00382">
    <property type="entry name" value="AAA"/>
    <property type="match status" value="1"/>
</dbReference>
<feature type="transmembrane region" description="Helical" evidence="18">
    <location>
        <begin position="223"/>
        <end position="243"/>
    </location>
</feature>
<dbReference type="InterPro" id="IPR041569">
    <property type="entry name" value="AAA_lid_3"/>
</dbReference>
<evidence type="ECO:0000313" key="21">
    <source>
        <dbReference type="WBParaSite" id="jg17900"/>
    </source>
</evidence>
<dbReference type="FunFam" id="3.40.50.300:FF:000277">
    <property type="entry name" value="ATP-dependent zinc metalloprotease FtsH"/>
    <property type="match status" value="1"/>
</dbReference>
<keyword evidence="7 18" id="KW-0812">Transmembrane</keyword>
<dbReference type="Pfam" id="PF25096">
    <property type="entry name" value="DUF7808"/>
    <property type="match status" value="1"/>
</dbReference>
<evidence type="ECO:0000256" key="5">
    <source>
        <dbReference type="ARBA" id="ARBA00010550"/>
    </source>
</evidence>
<dbReference type="Pfam" id="PF17862">
    <property type="entry name" value="AAA_lid_3"/>
    <property type="match status" value="1"/>
</dbReference>
<name>A0A915DBJ0_9BILA</name>
<keyword evidence="14 18" id="KW-1133">Transmembrane helix</keyword>
<evidence type="ECO:0000256" key="10">
    <source>
        <dbReference type="ARBA" id="ARBA00022801"/>
    </source>
</evidence>
<keyword evidence="12" id="KW-0067">ATP-binding</keyword>
<dbReference type="InterPro" id="IPR003959">
    <property type="entry name" value="ATPase_AAA_core"/>
</dbReference>
<comment type="similarity">
    <text evidence="4">In the C-terminal section; belongs to the peptidase M41 family.</text>
</comment>
<evidence type="ECO:0000256" key="2">
    <source>
        <dbReference type="ARBA" id="ARBA00004141"/>
    </source>
</evidence>
<dbReference type="Pfam" id="PF00004">
    <property type="entry name" value="AAA"/>
    <property type="match status" value="1"/>
</dbReference>
<dbReference type="GO" id="GO:0004176">
    <property type="term" value="F:ATP-dependent peptidase activity"/>
    <property type="evidence" value="ECO:0007669"/>
    <property type="project" value="InterPro"/>
</dbReference>
<dbReference type="Gene3D" id="1.20.58.760">
    <property type="entry name" value="Peptidase M41"/>
    <property type="match status" value="1"/>
</dbReference>
<dbReference type="SUPFAM" id="SSF140990">
    <property type="entry name" value="FtsH protease domain-like"/>
    <property type="match status" value="1"/>
</dbReference>
<dbReference type="Gene3D" id="1.10.8.60">
    <property type="match status" value="1"/>
</dbReference>
<evidence type="ECO:0000256" key="12">
    <source>
        <dbReference type="ARBA" id="ARBA00022840"/>
    </source>
</evidence>
<keyword evidence="13" id="KW-0809">Transit peptide</keyword>
<evidence type="ECO:0000256" key="3">
    <source>
        <dbReference type="ARBA" id="ARBA00004173"/>
    </source>
</evidence>
<evidence type="ECO:0000256" key="11">
    <source>
        <dbReference type="ARBA" id="ARBA00022833"/>
    </source>
</evidence>
<dbReference type="FunFam" id="1.20.58.760:FF:000003">
    <property type="entry name" value="AFG3-like AAA ATPase 2"/>
    <property type="match status" value="1"/>
</dbReference>
<evidence type="ECO:0000259" key="19">
    <source>
        <dbReference type="SMART" id="SM00382"/>
    </source>
</evidence>
<evidence type="ECO:0000256" key="18">
    <source>
        <dbReference type="SAM" id="Phobius"/>
    </source>
</evidence>
<keyword evidence="16 18" id="KW-0472">Membrane</keyword>